<protein>
    <submittedName>
        <fullName evidence="8">PfkB family carbohydrate kinase</fullName>
    </submittedName>
</protein>
<feature type="domain" description="Carbohydrate kinase PfkB" evidence="6">
    <location>
        <begin position="15"/>
        <end position="315"/>
    </location>
</feature>
<comment type="caution">
    <text evidence="8">The sequence shown here is derived from an EMBL/GenBank/DDBJ whole genome shotgun (WGS) entry which is preliminary data.</text>
</comment>
<evidence type="ECO:0000259" key="7">
    <source>
        <dbReference type="Pfam" id="PF01467"/>
    </source>
</evidence>
<dbReference type="InterPro" id="IPR004821">
    <property type="entry name" value="Cyt_trans-like"/>
</dbReference>
<keyword evidence="9" id="KW-1185">Reference proteome</keyword>
<evidence type="ECO:0000256" key="1">
    <source>
        <dbReference type="ARBA" id="ARBA00004713"/>
    </source>
</evidence>
<dbReference type="InterPro" id="IPR011611">
    <property type="entry name" value="PfkB_dom"/>
</dbReference>
<dbReference type="Proteomes" id="UP001595526">
    <property type="component" value="Unassembled WGS sequence"/>
</dbReference>
<dbReference type="PROSITE" id="PS00583">
    <property type="entry name" value="PFKB_KINASES_1"/>
    <property type="match status" value="1"/>
</dbReference>
<dbReference type="GO" id="GO:0016301">
    <property type="term" value="F:kinase activity"/>
    <property type="evidence" value="ECO:0007669"/>
    <property type="project" value="UniProtKB-KW"/>
</dbReference>
<sequence length="495" mass="54394">MEKYNWQFTERFNQKRILVVGDFMIDEYIEGDSTRLSPEAPVPVVDIRSDRRVLGGAANVAANLSALGAEVVLCSVIGEDRDAHLACSLAVEAGFSPEYLVRQPGRATLVKTRVSADGHPLVRLDRGDDTTISADSEQQLIRYLQQHFDTCDGIVVADYHKGVVTLPVIDSLFRMKQSQPKFIAVDSKRLSLFRKIAPTLVKPNYGEAMRLLGQEKGAKDRKRLLETCGKALYQKTNAQWTVLTLDRDGSLWFEKGKLVFHMGAIPVTTPHVCGAGDTFVSACTLALLSGADAGRTATLATAAATVAIEKEATSLCGRLELLAKLDNDQKLVTSLTRLREIGMFHRSKGRRVVFTNGCFDILHSGHVNYLRLAKKLGDVLVVGVNNDDSIRRLKGSERPINGLAERLSVLAGLGCIDHLVVFGDPADDTPAVLIRALCPDVFAKGEDYRIEELPEKELVESLGGRVQLIPLTANRSTTQLIRQIYEHTHVNKAII</sequence>
<dbReference type="RefSeq" id="WP_379024275.1">
    <property type="nucleotide sequence ID" value="NZ_JBHRTA010000038.1"/>
</dbReference>
<evidence type="ECO:0000256" key="5">
    <source>
        <dbReference type="ARBA" id="ARBA00023277"/>
    </source>
</evidence>
<keyword evidence="4" id="KW-0511">Multifunctional enzyme</keyword>
<evidence type="ECO:0000256" key="4">
    <source>
        <dbReference type="ARBA" id="ARBA00023268"/>
    </source>
</evidence>
<evidence type="ECO:0000256" key="3">
    <source>
        <dbReference type="ARBA" id="ARBA00022777"/>
    </source>
</evidence>
<evidence type="ECO:0000313" key="8">
    <source>
        <dbReference type="EMBL" id="MFC3199040.1"/>
    </source>
</evidence>
<evidence type="ECO:0000256" key="2">
    <source>
        <dbReference type="ARBA" id="ARBA00022679"/>
    </source>
</evidence>
<dbReference type="PANTHER" id="PTHR46969:SF1">
    <property type="entry name" value="BIFUNCTIONAL PROTEIN HLDE"/>
    <property type="match status" value="1"/>
</dbReference>
<dbReference type="Pfam" id="PF01467">
    <property type="entry name" value="CTP_transf_like"/>
    <property type="match status" value="1"/>
</dbReference>
<evidence type="ECO:0000313" key="9">
    <source>
        <dbReference type="Proteomes" id="UP001595526"/>
    </source>
</evidence>
<dbReference type="EMBL" id="JBHRTA010000038">
    <property type="protein sequence ID" value="MFC3199040.1"/>
    <property type="molecule type" value="Genomic_DNA"/>
</dbReference>
<keyword evidence="3 8" id="KW-0418">Kinase</keyword>
<keyword evidence="5" id="KW-0119">Carbohydrate metabolism</keyword>
<dbReference type="PANTHER" id="PTHR46969">
    <property type="entry name" value="BIFUNCTIONAL PROTEIN HLDE"/>
    <property type="match status" value="1"/>
</dbReference>
<proteinExistence type="predicted"/>
<gene>
    <name evidence="8" type="ORF">ACFOET_15555</name>
</gene>
<keyword evidence="2" id="KW-0808">Transferase</keyword>
<evidence type="ECO:0000259" key="6">
    <source>
        <dbReference type="Pfam" id="PF00294"/>
    </source>
</evidence>
<dbReference type="Gene3D" id="3.40.50.620">
    <property type="entry name" value="HUPs"/>
    <property type="match status" value="1"/>
</dbReference>
<organism evidence="8 9">
    <name type="scientific">Parapedobacter deserti</name>
    <dbReference type="NCBI Taxonomy" id="1912957"/>
    <lineage>
        <taxon>Bacteria</taxon>
        <taxon>Pseudomonadati</taxon>
        <taxon>Bacteroidota</taxon>
        <taxon>Sphingobacteriia</taxon>
        <taxon>Sphingobacteriales</taxon>
        <taxon>Sphingobacteriaceae</taxon>
        <taxon>Parapedobacter</taxon>
    </lineage>
</organism>
<comment type="pathway">
    <text evidence="1">Bacterial outer membrane biogenesis; LPS core biosynthesis.</text>
</comment>
<dbReference type="Gene3D" id="3.40.1190.20">
    <property type="match status" value="1"/>
</dbReference>
<dbReference type="InterPro" id="IPR002173">
    <property type="entry name" value="Carboh/pur_kinase_PfkB_CS"/>
</dbReference>
<dbReference type="NCBIfam" id="TIGR00125">
    <property type="entry name" value="cyt_tran_rel"/>
    <property type="match status" value="1"/>
</dbReference>
<accession>A0ABV7JLR6</accession>
<name>A0ABV7JLR6_9SPHI</name>
<dbReference type="Pfam" id="PF00294">
    <property type="entry name" value="PfkB"/>
    <property type="match status" value="1"/>
</dbReference>
<reference evidence="9" key="1">
    <citation type="journal article" date="2019" name="Int. J. Syst. Evol. Microbiol.">
        <title>The Global Catalogue of Microorganisms (GCM) 10K type strain sequencing project: providing services to taxonomists for standard genome sequencing and annotation.</title>
        <authorList>
            <consortium name="The Broad Institute Genomics Platform"/>
            <consortium name="The Broad Institute Genome Sequencing Center for Infectious Disease"/>
            <person name="Wu L."/>
            <person name="Ma J."/>
        </authorList>
    </citation>
    <scope>NUCLEOTIDE SEQUENCE [LARGE SCALE GENOMIC DNA]</scope>
    <source>
        <strain evidence="9">KCTC 52416</strain>
    </source>
</reference>
<dbReference type="SUPFAM" id="SSF52374">
    <property type="entry name" value="Nucleotidylyl transferase"/>
    <property type="match status" value="1"/>
</dbReference>
<dbReference type="InterPro" id="IPR029056">
    <property type="entry name" value="Ribokinase-like"/>
</dbReference>
<feature type="domain" description="Cytidyltransferase-like" evidence="7">
    <location>
        <begin position="354"/>
        <end position="460"/>
    </location>
</feature>
<dbReference type="SUPFAM" id="SSF53613">
    <property type="entry name" value="Ribokinase-like"/>
    <property type="match status" value="1"/>
</dbReference>
<dbReference type="InterPro" id="IPR014729">
    <property type="entry name" value="Rossmann-like_a/b/a_fold"/>
</dbReference>